<name>A0AAX6EWC9_IRIPA</name>
<protein>
    <submittedName>
        <fullName evidence="1">Uncharacterized protein</fullName>
    </submittedName>
</protein>
<sequence length="58" mass="6329">MILLRCTVLTPVLTGPVENITEDEAEAFCPTYNGATLDDCCDLDQQQDPLAVDDTLLD</sequence>
<evidence type="ECO:0000313" key="2">
    <source>
        <dbReference type="Proteomes" id="UP001140949"/>
    </source>
</evidence>
<evidence type="ECO:0000313" key="1">
    <source>
        <dbReference type="EMBL" id="KAJ6808095.1"/>
    </source>
</evidence>
<accession>A0AAX6EWC9</accession>
<proteinExistence type="predicted"/>
<comment type="caution">
    <text evidence="1">The sequence shown here is derived from an EMBL/GenBank/DDBJ whole genome shotgun (WGS) entry which is preliminary data.</text>
</comment>
<dbReference type="AlphaFoldDB" id="A0AAX6EWC9"/>
<organism evidence="1 2">
    <name type="scientific">Iris pallida</name>
    <name type="common">Sweet iris</name>
    <dbReference type="NCBI Taxonomy" id="29817"/>
    <lineage>
        <taxon>Eukaryota</taxon>
        <taxon>Viridiplantae</taxon>
        <taxon>Streptophyta</taxon>
        <taxon>Embryophyta</taxon>
        <taxon>Tracheophyta</taxon>
        <taxon>Spermatophyta</taxon>
        <taxon>Magnoliopsida</taxon>
        <taxon>Liliopsida</taxon>
        <taxon>Asparagales</taxon>
        <taxon>Iridaceae</taxon>
        <taxon>Iridoideae</taxon>
        <taxon>Irideae</taxon>
        <taxon>Iris</taxon>
    </lineage>
</organism>
<gene>
    <name evidence="1" type="ORF">M6B38_168430</name>
</gene>
<reference evidence="1" key="2">
    <citation type="submission" date="2023-04" db="EMBL/GenBank/DDBJ databases">
        <authorList>
            <person name="Bruccoleri R.E."/>
            <person name="Oakeley E.J."/>
            <person name="Faust A.-M."/>
            <person name="Dessus-Babus S."/>
            <person name="Altorfer M."/>
            <person name="Burckhardt D."/>
            <person name="Oertli M."/>
            <person name="Naumann U."/>
            <person name="Petersen F."/>
            <person name="Wong J."/>
        </authorList>
    </citation>
    <scope>NUCLEOTIDE SEQUENCE</scope>
    <source>
        <strain evidence="1">GSM-AAB239-AS_SAM_17_03QT</strain>
        <tissue evidence="1">Leaf</tissue>
    </source>
</reference>
<keyword evidence="2" id="KW-1185">Reference proteome</keyword>
<dbReference type="Proteomes" id="UP001140949">
    <property type="component" value="Unassembled WGS sequence"/>
</dbReference>
<dbReference type="EMBL" id="JANAVB010033617">
    <property type="protein sequence ID" value="KAJ6808095.1"/>
    <property type="molecule type" value="Genomic_DNA"/>
</dbReference>
<reference evidence="1" key="1">
    <citation type="journal article" date="2023" name="GigaByte">
        <title>Genome assembly of the bearded iris, Iris pallida Lam.</title>
        <authorList>
            <person name="Bruccoleri R.E."/>
            <person name="Oakeley E.J."/>
            <person name="Faust A.M.E."/>
            <person name="Altorfer M."/>
            <person name="Dessus-Babus S."/>
            <person name="Burckhardt D."/>
            <person name="Oertli M."/>
            <person name="Naumann U."/>
            <person name="Petersen F."/>
            <person name="Wong J."/>
        </authorList>
    </citation>
    <scope>NUCLEOTIDE SEQUENCE</scope>
    <source>
        <strain evidence="1">GSM-AAB239-AS_SAM_17_03QT</strain>
    </source>
</reference>